<name>A0A1G7CZM4_9FLAO</name>
<dbReference type="PRINTS" id="PR01438">
    <property type="entry name" value="UNVRSLSTRESS"/>
</dbReference>
<proteinExistence type="inferred from homology"/>
<dbReference type="RefSeq" id="WP_091868400.1">
    <property type="nucleotide sequence ID" value="NZ_FNAO01000005.1"/>
</dbReference>
<dbReference type="Proteomes" id="UP000199109">
    <property type="component" value="Unassembled WGS sequence"/>
</dbReference>
<dbReference type="InterPro" id="IPR006015">
    <property type="entry name" value="Universal_stress_UspA"/>
</dbReference>
<gene>
    <name evidence="3" type="ORF">SAMN05421636_10582</name>
</gene>
<evidence type="ECO:0000256" key="1">
    <source>
        <dbReference type="ARBA" id="ARBA00008791"/>
    </source>
</evidence>
<dbReference type="AlphaFoldDB" id="A0A1G7CZM4"/>
<dbReference type="PANTHER" id="PTHR46268">
    <property type="entry name" value="STRESS RESPONSE PROTEIN NHAX"/>
    <property type="match status" value="1"/>
</dbReference>
<feature type="domain" description="UspA" evidence="2">
    <location>
        <begin position="1"/>
        <end position="147"/>
    </location>
</feature>
<dbReference type="STRING" id="641691.SAMN05421636_10582"/>
<organism evidence="3 4">
    <name type="scientific">Pricia antarctica</name>
    <dbReference type="NCBI Taxonomy" id="641691"/>
    <lineage>
        <taxon>Bacteria</taxon>
        <taxon>Pseudomonadati</taxon>
        <taxon>Bacteroidota</taxon>
        <taxon>Flavobacteriia</taxon>
        <taxon>Flavobacteriales</taxon>
        <taxon>Flavobacteriaceae</taxon>
        <taxon>Pricia</taxon>
    </lineage>
</organism>
<protein>
    <submittedName>
        <fullName evidence="3">Nucleotide-binding universal stress protein, UspA family</fullName>
    </submittedName>
</protein>
<comment type="similarity">
    <text evidence="1">Belongs to the universal stress protein A family.</text>
</comment>
<dbReference type="InterPro" id="IPR014729">
    <property type="entry name" value="Rossmann-like_a/b/a_fold"/>
</dbReference>
<evidence type="ECO:0000259" key="2">
    <source>
        <dbReference type="Pfam" id="PF00582"/>
    </source>
</evidence>
<dbReference type="PANTHER" id="PTHR46268:SF6">
    <property type="entry name" value="UNIVERSAL STRESS PROTEIN UP12"/>
    <property type="match status" value="1"/>
</dbReference>
<dbReference type="SUPFAM" id="SSF52402">
    <property type="entry name" value="Adenine nucleotide alpha hydrolases-like"/>
    <property type="match status" value="2"/>
</dbReference>
<dbReference type="EMBL" id="FNAO01000005">
    <property type="protein sequence ID" value="SDE44240.1"/>
    <property type="molecule type" value="Genomic_DNA"/>
</dbReference>
<sequence>MKKILLPTDFSDNAWNAIFTAIKLYANVDCQFYLLHAYEPQTLNMLSRKGQQRLGTIYDSLSQYSKQELSKVLTYLKENHHSPRHGFEIFSKSDTLENAVLDVVSEWDIDTVVMGTQGATGAKEIFMGSNTVKVLKKVKNCPVLVVPSGHNFQNLKILVFTTDFTRIYEKFELLPITQLAEHWKAQIQILHVAVEFVLNDTQKANRHILQQRLGDVNFSYSNVTFESNVAHSVEKFVSQNNVDLMAMIRYHHTFWEKVIEEPVVKKIAFHSNIPVLMLPERR</sequence>
<dbReference type="OrthoDB" id="9788959at2"/>
<dbReference type="CDD" id="cd00293">
    <property type="entry name" value="USP-like"/>
    <property type="match status" value="1"/>
</dbReference>
<dbReference type="Pfam" id="PF00582">
    <property type="entry name" value="Usp"/>
    <property type="match status" value="1"/>
</dbReference>
<evidence type="ECO:0000313" key="4">
    <source>
        <dbReference type="Proteomes" id="UP000199109"/>
    </source>
</evidence>
<accession>A0A1G7CZM4</accession>
<keyword evidence="4" id="KW-1185">Reference proteome</keyword>
<reference evidence="3 4" key="1">
    <citation type="submission" date="2016-10" db="EMBL/GenBank/DDBJ databases">
        <authorList>
            <person name="de Groot N.N."/>
        </authorList>
    </citation>
    <scope>NUCLEOTIDE SEQUENCE [LARGE SCALE GENOMIC DNA]</scope>
    <source>
        <strain evidence="3 4">DSM 23421</strain>
    </source>
</reference>
<dbReference type="Gene3D" id="3.40.50.620">
    <property type="entry name" value="HUPs"/>
    <property type="match status" value="2"/>
</dbReference>
<dbReference type="InterPro" id="IPR006016">
    <property type="entry name" value="UspA"/>
</dbReference>
<evidence type="ECO:0000313" key="3">
    <source>
        <dbReference type="EMBL" id="SDE44240.1"/>
    </source>
</evidence>